<name>A0A087ADX5_9BIFI</name>
<reference evidence="2 3" key="1">
    <citation type="submission" date="2014-03" db="EMBL/GenBank/DDBJ databases">
        <title>Genomics of Bifidobacteria.</title>
        <authorList>
            <person name="Ventura M."/>
            <person name="Milani C."/>
            <person name="Lugli G.A."/>
        </authorList>
    </citation>
    <scope>NUCLEOTIDE SEQUENCE [LARGE SCALE GENOMIC DNA]</scope>
    <source>
        <strain evidence="2 3">LMG 10510</strain>
    </source>
</reference>
<comment type="caution">
    <text evidence="2">The sequence shown here is derived from an EMBL/GenBank/DDBJ whole genome shotgun (WGS) entry which is preliminary data.</text>
</comment>
<dbReference type="AlphaFoldDB" id="A0A087ADX5"/>
<dbReference type="Pfam" id="PF14897">
    <property type="entry name" value="EpsG"/>
    <property type="match status" value="1"/>
</dbReference>
<protein>
    <submittedName>
        <fullName evidence="2">Exopolysaccharide polymerization protein</fullName>
    </submittedName>
</protein>
<sequence length="368" mass="42336">MTAYIILIALCIFTDFICRIKSGQLARKTLLALCCLSIAVLTGFRYEVGADYEHYLEVYDYINSPYIERDYEEIGYRLLNKAVDAVGWGARAIFIISGILLGIALYIFVSQVVAQYSWGFFMFLFVCGGTFFSSLNLMRQYMALSCCLVAYVLWKRHHSIWAVLLLALGVSFHRSILIVLLLFPLRFFLRRSRNMTILIMYIVSFTVLIFGMDSIISTIARIVPSWSGYANVDTNESRNTIALLKAIVPNMLLFYGLSKSRTLLPNSELAADTNNERYSQRSFMLTGTITFAAMSICFAGVMILTRLTEFFAPLYYVYLCRLIQDENREMKPLLNYAIYLYYLVLTIVTIFVMNSNDVMPYQMAWKVW</sequence>
<accession>A0A087ADX5</accession>
<keyword evidence="1" id="KW-0812">Transmembrane</keyword>
<feature type="transmembrane region" description="Helical" evidence="1">
    <location>
        <begin position="197"/>
        <end position="220"/>
    </location>
</feature>
<evidence type="ECO:0000256" key="1">
    <source>
        <dbReference type="SAM" id="Phobius"/>
    </source>
</evidence>
<dbReference type="EMBL" id="JGYU01000007">
    <property type="protein sequence ID" value="KFI56975.1"/>
    <property type="molecule type" value="Genomic_DNA"/>
</dbReference>
<dbReference type="eggNOG" id="ENOG5030VTI">
    <property type="taxonomic scope" value="Bacteria"/>
</dbReference>
<keyword evidence="1" id="KW-0472">Membrane</keyword>
<gene>
    <name evidence="2" type="ORF">BCHO_0649</name>
</gene>
<dbReference type="Proteomes" id="UP000028995">
    <property type="component" value="Unassembled WGS sequence"/>
</dbReference>
<feature type="transmembrane region" description="Helical" evidence="1">
    <location>
        <begin position="88"/>
        <end position="109"/>
    </location>
</feature>
<feature type="transmembrane region" description="Helical" evidence="1">
    <location>
        <begin position="29"/>
        <end position="46"/>
    </location>
</feature>
<feature type="transmembrane region" description="Helical" evidence="1">
    <location>
        <begin position="240"/>
        <end position="257"/>
    </location>
</feature>
<feature type="transmembrane region" description="Helical" evidence="1">
    <location>
        <begin position="336"/>
        <end position="353"/>
    </location>
</feature>
<organism evidence="2 3">
    <name type="scientific">Bifidobacterium choerinum</name>
    <dbReference type="NCBI Taxonomy" id="35760"/>
    <lineage>
        <taxon>Bacteria</taxon>
        <taxon>Bacillati</taxon>
        <taxon>Actinomycetota</taxon>
        <taxon>Actinomycetes</taxon>
        <taxon>Bifidobacteriales</taxon>
        <taxon>Bifidobacteriaceae</taxon>
        <taxon>Bifidobacterium</taxon>
    </lineage>
</organism>
<dbReference type="STRING" id="35760.BCHO_0649"/>
<evidence type="ECO:0000313" key="2">
    <source>
        <dbReference type="EMBL" id="KFI56975.1"/>
    </source>
</evidence>
<feature type="transmembrane region" description="Helical" evidence="1">
    <location>
        <begin position="160"/>
        <end position="185"/>
    </location>
</feature>
<dbReference type="RefSeq" id="WP_024541183.1">
    <property type="nucleotide sequence ID" value="NZ_JGYU01000007.1"/>
</dbReference>
<proteinExistence type="predicted"/>
<dbReference type="InterPro" id="IPR049458">
    <property type="entry name" value="EpsG-like"/>
</dbReference>
<keyword evidence="3" id="KW-1185">Reference proteome</keyword>
<feature type="transmembrane region" description="Helical" evidence="1">
    <location>
        <begin position="283"/>
        <end position="304"/>
    </location>
</feature>
<evidence type="ECO:0000313" key="3">
    <source>
        <dbReference type="Proteomes" id="UP000028995"/>
    </source>
</evidence>
<feature type="transmembrane region" description="Helical" evidence="1">
    <location>
        <begin position="121"/>
        <end position="154"/>
    </location>
</feature>
<keyword evidence="1" id="KW-1133">Transmembrane helix</keyword>
<dbReference type="OrthoDB" id="5373240at2"/>